<evidence type="ECO:0000256" key="1">
    <source>
        <dbReference type="SAM" id="Phobius"/>
    </source>
</evidence>
<feature type="transmembrane region" description="Helical" evidence="1">
    <location>
        <begin position="6"/>
        <end position="26"/>
    </location>
</feature>
<keyword evidence="1" id="KW-1133">Transmembrane helix</keyword>
<keyword evidence="1" id="KW-0812">Transmembrane</keyword>
<gene>
    <name evidence="2" type="ORF">SAMN03080598_02853</name>
</gene>
<evidence type="ECO:0000313" key="2">
    <source>
        <dbReference type="EMBL" id="SEG19731.1"/>
    </source>
</evidence>
<dbReference type="EMBL" id="FNVR01000017">
    <property type="protein sequence ID" value="SEG19731.1"/>
    <property type="molecule type" value="Genomic_DNA"/>
</dbReference>
<evidence type="ECO:0000313" key="3">
    <source>
        <dbReference type="Proteomes" id="UP000236736"/>
    </source>
</evidence>
<sequence>MVGKVQVNKTILLNLIFMKIIFRIFYLKKGFIPVRITFLS</sequence>
<organism evidence="2 3">
    <name type="scientific">Algoriphagus boritolerans DSM 17298 = JCM 18970</name>
    <dbReference type="NCBI Taxonomy" id="1120964"/>
    <lineage>
        <taxon>Bacteria</taxon>
        <taxon>Pseudomonadati</taxon>
        <taxon>Bacteroidota</taxon>
        <taxon>Cytophagia</taxon>
        <taxon>Cytophagales</taxon>
        <taxon>Cyclobacteriaceae</taxon>
        <taxon>Algoriphagus</taxon>
    </lineage>
</organism>
<protein>
    <submittedName>
        <fullName evidence="2">Uncharacterized protein</fullName>
    </submittedName>
</protein>
<reference evidence="3" key="1">
    <citation type="submission" date="2016-10" db="EMBL/GenBank/DDBJ databases">
        <authorList>
            <person name="Varghese N."/>
            <person name="Submissions S."/>
        </authorList>
    </citation>
    <scope>NUCLEOTIDE SEQUENCE [LARGE SCALE GENOMIC DNA]</scope>
    <source>
        <strain evidence="3">DSM 17298</strain>
    </source>
</reference>
<dbReference type="AlphaFoldDB" id="A0A1H5Y6X0"/>
<dbReference type="Proteomes" id="UP000236736">
    <property type="component" value="Unassembled WGS sequence"/>
</dbReference>
<name>A0A1H5Y6X0_9BACT</name>
<accession>A0A1H5Y6X0</accession>
<proteinExistence type="predicted"/>
<keyword evidence="1" id="KW-0472">Membrane</keyword>
<keyword evidence="3" id="KW-1185">Reference proteome</keyword>